<dbReference type="InterPro" id="IPR014225">
    <property type="entry name" value="Spore_II_D_firmicutes"/>
</dbReference>
<dbReference type="RefSeq" id="WP_107920574.1">
    <property type="nucleotide sequence ID" value="NZ_CP066701.1"/>
</dbReference>
<dbReference type="InterPro" id="IPR051922">
    <property type="entry name" value="Bact_Sporulation_Assoc"/>
</dbReference>
<dbReference type="GO" id="GO:0030288">
    <property type="term" value="C:outer membrane-bounded periplasmic space"/>
    <property type="evidence" value="ECO:0007669"/>
    <property type="project" value="TreeGrafter"/>
</dbReference>
<dbReference type="NCBIfam" id="TIGR02669">
    <property type="entry name" value="SpoIID_LytB"/>
    <property type="match status" value="1"/>
</dbReference>
<evidence type="ECO:0000259" key="1">
    <source>
        <dbReference type="Pfam" id="PF08486"/>
    </source>
</evidence>
<sequence>MKHIKPIVLVSILILAVSFAIPSLLVLPFSKEKASGKLDENMKEKNTSTLQSSIDIAVFRNTSQKVEQVPLEEYVVGVVASEMPATFEEEALKAQALAARTYIVRQLLSGNKGIPKGANVTDTVSDQVFQNKKELKKHWGSKYQKNINKITKAVKATEGKILTYDGKPIFASFFSTSNGYTENSQDYWANAIPYLKSVESPWDKKSPKYQYQQEFVVNDVEKKLGVTLRDNKEVSTNFTLTEGKRIGTVIIGGKKFTGREVREKLGLRSSDFSLARKGNKIIVTTRGYGHGVGMSQYGANGMARSGKSYKEIVQHYYQGIEISESKQLLDKVTAKK</sequence>
<name>A0AB37HEZ7_9BACI</name>
<evidence type="ECO:0000313" key="3">
    <source>
        <dbReference type="Proteomes" id="UP000595512"/>
    </source>
</evidence>
<dbReference type="PANTHER" id="PTHR30032">
    <property type="entry name" value="N-ACETYLMURAMOYL-L-ALANINE AMIDASE-RELATED"/>
    <property type="match status" value="1"/>
</dbReference>
<dbReference type="KEGG" id="hspo:JGZ69_06115"/>
<evidence type="ECO:0000313" key="2">
    <source>
        <dbReference type="EMBL" id="QQX26424.1"/>
    </source>
</evidence>
<gene>
    <name evidence="2" type="primary">spoIID</name>
    <name evidence="2" type="ORF">JGZ69_06115</name>
</gene>
<dbReference type="NCBIfam" id="TIGR02870">
    <property type="entry name" value="spore_II_D"/>
    <property type="match status" value="1"/>
</dbReference>
<proteinExistence type="predicted"/>
<dbReference type="GeneID" id="62499129"/>
<dbReference type="GO" id="GO:0030435">
    <property type="term" value="P:sporulation resulting in formation of a cellular spore"/>
    <property type="evidence" value="ECO:0007669"/>
    <property type="project" value="InterPro"/>
</dbReference>
<reference evidence="2 3" key="1">
    <citation type="submission" date="2020-12" db="EMBL/GenBank/DDBJ databases">
        <title>Taxonomic evaluation of the Bacillus sporothermodurans group of bacteria based on whole genome sequences.</title>
        <authorList>
            <person name="Fiedler G."/>
            <person name="Herbstmann A.-D."/>
            <person name="Doll E."/>
            <person name="Wenning M."/>
            <person name="Brinks E."/>
            <person name="Kabisch J."/>
            <person name="Breitenwieser F."/>
            <person name="Lappann M."/>
            <person name="Boehnlein C."/>
            <person name="Franz C."/>
        </authorList>
    </citation>
    <scope>NUCLEOTIDE SEQUENCE [LARGE SCALE GENOMIC DNA]</scope>
    <source>
        <strain evidence="2 3">DSM 10599</strain>
    </source>
</reference>
<dbReference type="EMBL" id="CP066701">
    <property type="protein sequence ID" value="QQX26424.1"/>
    <property type="molecule type" value="Genomic_DNA"/>
</dbReference>
<dbReference type="InterPro" id="IPR013693">
    <property type="entry name" value="SpoIID/LytB_N"/>
</dbReference>
<protein>
    <submittedName>
        <fullName evidence="2">Stage II sporulation protein D</fullName>
    </submittedName>
</protein>
<accession>A0AB37HEZ7</accession>
<feature type="domain" description="Sporulation stage II protein D amidase enhancer LytB N-terminal" evidence="1">
    <location>
        <begin position="62"/>
        <end position="164"/>
    </location>
</feature>
<organism evidence="2 3">
    <name type="scientific">Heyndrickxia sporothermodurans</name>
    <dbReference type="NCBI Taxonomy" id="46224"/>
    <lineage>
        <taxon>Bacteria</taxon>
        <taxon>Bacillati</taxon>
        <taxon>Bacillota</taxon>
        <taxon>Bacilli</taxon>
        <taxon>Bacillales</taxon>
        <taxon>Bacillaceae</taxon>
        <taxon>Heyndrickxia</taxon>
    </lineage>
</organism>
<dbReference type="InterPro" id="IPR013486">
    <property type="entry name" value="SpoIID/LytB"/>
</dbReference>
<dbReference type="Pfam" id="PF08486">
    <property type="entry name" value="SpoIID"/>
    <property type="match status" value="1"/>
</dbReference>
<dbReference type="AlphaFoldDB" id="A0AB37HEZ7"/>
<dbReference type="PANTHER" id="PTHR30032:SF4">
    <property type="entry name" value="AMIDASE ENHANCER"/>
    <property type="match status" value="1"/>
</dbReference>
<dbReference type="Proteomes" id="UP000595512">
    <property type="component" value="Chromosome"/>
</dbReference>